<reference evidence="1 2" key="1">
    <citation type="submission" date="2017-01" db="EMBL/GenBank/DDBJ databases">
        <title>Complete Genome Sequence of Vibrio Parahaemolyticus Bacteriophage pTD1.</title>
        <authorList>
            <person name="Midorikawa Y."/>
            <person name="Sano M."/>
        </authorList>
    </citation>
    <scope>NUCLEOTIDE SEQUENCE [LARGE SCALE GENOMIC DNA]</scope>
    <source>
        <strain evidence="1">PTD1</strain>
    </source>
</reference>
<evidence type="ECO:0000313" key="2">
    <source>
        <dbReference type="Proteomes" id="UP000221243"/>
    </source>
</evidence>
<dbReference type="Proteomes" id="UP000221243">
    <property type="component" value="Segment"/>
</dbReference>
<organism evidence="1 2">
    <name type="scientific">Vibrio phage pTD1</name>
    <dbReference type="NCBI Taxonomy" id="1938577"/>
    <lineage>
        <taxon>Viruses</taxon>
        <taxon>Duplodnaviria</taxon>
        <taxon>Heunggongvirae</taxon>
        <taxon>Uroviricota</taxon>
        <taxon>Caudoviricetes</taxon>
        <taxon>Chimalliviridae</taxon>
        <taxon>Gorgonvirinae</taxon>
        <taxon>Tidunavirus</taxon>
        <taxon>Tidunavirus pTD1</taxon>
    </lineage>
</organism>
<dbReference type="KEGG" id="vg:40075105"/>
<accession>A0A1Q2U2V9</accession>
<dbReference type="GeneID" id="40075105"/>
<sequence length="390" mass="44393">MKRNIIHTLRAIAGMESMAEELPLESQIELAGDVAELRAEAETKELEKEIQEMGEQAIVEDELRKELEDCVDGMEFLKQHPNPQAMALLYNRADRIHVKLGGVSTKPRAGMESVDTRTLEAHVIVGCESFMDTLKKGADDTWKFLKALWERLVAYVVEKTNAAKRLSTRMDKLIKKLESDETEIKEEVIYGKWTAYMAMFSNGRTTPIQEISKRLVNSITPKDSAEGLVANAKHIHETLTSFTSKLSETTKTEKGKMVRVFSKEGLDLEYLSARPETVKEALEFYRTFRKHDFKVDYTAKEKSFRPTMPKSGYLSFAKHVKEIAEEVFEQEAIAKQGEREVAKTTKELDKDVRDLLRAQSRFTTAILTYVTSQRLKYAQASADYVAACIK</sequence>
<dbReference type="EMBL" id="AP017972">
    <property type="protein sequence ID" value="BAW98298.1"/>
    <property type="molecule type" value="Genomic_DNA"/>
</dbReference>
<dbReference type="OrthoDB" id="32841at10239"/>
<dbReference type="Pfam" id="PF12699">
    <property type="entry name" value="phiKZ_IP"/>
    <property type="match status" value="1"/>
</dbReference>
<keyword evidence="2" id="KW-1185">Reference proteome</keyword>
<dbReference type="InterPro" id="IPR024413">
    <property type="entry name" value="Phage_phiKZ_Orf92_int-head"/>
</dbReference>
<evidence type="ECO:0000313" key="1">
    <source>
        <dbReference type="EMBL" id="BAW98298.1"/>
    </source>
</evidence>
<proteinExistence type="predicted"/>
<protein>
    <submittedName>
        <fullName evidence="1">Phage protein</fullName>
    </submittedName>
</protein>
<name>A0A1Q2U2V9_9CAUD</name>
<dbReference type="RefSeq" id="YP_009599376.1">
    <property type="nucleotide sequence ID" value="NC_041916.1"/>
</dbReference>